<evidence type="ECO:0000313" key="3">
    <source>
        <dbReference type="Proteomes" id="UP000078397"/>
    </source>
</evidence>
<keyword evidence="3" id="KW-1185">Reference proteome</keyword>
<sequence>MDGPRTKKSGEGDRPCAGVSQSSQPTSLQTPCRRLLAIHHYLLGRYWNSAPSPLSLLARNTGTVSARVYLLAPSSNSVCCNGTKPSSYPPKCHHHSHAAR</sequence>
<dbReference type="RefSeq" id="XP_018146846.1">
    <property type="nucleotide sequence ID" value="XM_018282388.1"/>
</dbReference>
<gene>
    <name evidence="2" type="ORF">VFPPC_02798</name>
</gene>
<evidence type="ECO:0000256" key="1">
    <source>
        <dbReference type="SAM" id="MobiDB-lite"/>
    </source>
</evidence>
<name>A0A179FZB7_METCM</name>
<organism evidence="2 3">
    <name type="scientific">Pochonia chlamydosporia 170</name>
    <dbReference type="NCBI Taxonomy" id="1380566"/>
    <lineage>
        <taxon>Eukaryota</taxon>
        <taxon>Fungi</taxon>
        <taxon>Dikarya</taxon>
        <taxon>Ascomycota</taxon>
        <taxon>Pezizomycotina</taxon>
        <taxon>Sordariomycetes</taxon>
        <taxon>Hypocreomycetidae</taxon>
        <taxon>Hypocreales</taxon>
        <taxon>Clavicipitaceae</taxon>
        <taxon>Pochonia</taxon>
    </lineage>
</organism>
<dbReference type="GeneID" id="28846382"/>
<comment type="caution">
    <text evidence="2">The sequence shown here is derived from an EMBL/GenBank/DDBJ whole genome shotgun (WGS) entry which is preliminary data.</text>
</comment>
<feature type="region of interest" description="Disordered" evidence="1">
    <location>
        <begin position="1"/>
        <end position="29"/>
    </location>
</feature>
<dbReference type="EMBL" id="LSBJ02000002">
    <property type="protein sequence ID" value="OAQ70309.1"/>
    <property type="molecule type" value="Genomic_DNA"/>
</dbReference>
<feature type="compositionally biased region" description="Basic and acidic residues" evidence="1">
    <location>
        <begin position="1"/>
        <end position="14"/>
    </location>
</feature>
<dbReference type="KEGG" id="pchm:VFPPC_02798"/>
<protein>
    <submittedName>
        <fullName evidence="2">Uncharacterized protein</fullName>
    </submittedName>
</protein>
<reference evidence="2 3" key="1">
    <citation type="journal article" date="2016" name="PLoS Pathog.">
        <title>Biosynthesis of antibiotic leucinostatins in bio-control fungus Purpureocillium lilacinum and their inhibition on phytophthora revealed by genome mining.</title>
        <authorList>
            <person name="Wang G."/>
            <person name="Liu Z."/>
            <person name="Lin R."/>
            <person name="Li E."/>
            <person name="Mao Z."/>
            <person name="Ling J."/>
            <person name="Yang Y."/>
            <person name="Yin W.B."/>
            <person name="Xie B."/>
        </authorList>
    </citation>
    <scope>NUCLEOTIDE SEQUENCE [LARGE SCALE GENOMIC DNA]</scope>
    <source>
        <strain evidence="2">170</strain>
    </source>
</reference>
<dbReference type="Proteomes" id="UP000078397">
    <property type="component" value="Unassembled WGS sequence"/>
</dbReference>
<dbReference type="AlphaFoldDB" id="A0A179FZB7"/>
<proteinExistence type="predicted"/>
<evidence type="ECO:0000313" key="2">
    <source>
        <dbReference type="EMBL" id="OAQ70309.1"/>
    </source>
</evidence>
<feature type="compositionally biased region" description="Low complexity" evidence="1">
    <location>
        <begin position="20"/>
        <end position="29"/>
    </location>
</feature>
<accession>A0A179FZB7</accession>